<keyword evidence="3" id="KW-1185">Reference proteome</keyword>
<evidence type="ECO:0000313" key="3">
    <source>
        <dbReference type="Proteomes" id="UP001614394"/>
    </source>
</evidence>
<name>A0ABW8C352_9ACTN</name>
<evidence type="ECO:0000313" key="2">
    <source>
        <dbReference type="EMBL" id="MFI9100852.1"/>
    </source>
</evidence>
<dbReference type="Proteomes" id="UP001614394">
    <property type="component" value="Unassembled WGS sequence"/>
</dbReference>
<comment type="caution">
    <text evidence="2">The sequence shown here is derived from an EMBL/GenBank/DDBJ whole genome shotgun (WGS) entry which is preliminary data.</text>
</comment>
<proteinExistence type="predicted"/>
<reference evidence="2 3" key="1">
    <citation type="submission" date="2024-10" db="EMBL/GenBank/DDBJ databases">
        <title>The Natural Products Discovery Center: Release of the First 8490 Sequenced Strains for Exploring Actinobacteria Biosynthetic Diversity.</title>
        <authorList>
            <person name="Kalkreuter E."/>
            <person name="Kautsar S.A."/>
            <person name="Yang D."/>
            <person name="Bader C.D."/>
            <person name="Teijaro C.N."/>
            <person name="Fluegel L."/>
            <person name="Davis C.M."/>
            <person name="Simpson J.R."/>
            <person name="Lauterbach L."/>
            <person name="Steele A.D."/>
            <person name="Gui C."/>
            <person name="Meng S."/>
            <person name="Li G."/>
            <person name="Viehrig K."/>
            <person name="Ye F."/>
            <person name="Su P."/>
            <person name="Kiefer A.F."/>
            <person name="Nichols A."/>
            <person name="Cepeda A.J."/>
            <person name="Yan W."/>
            <person name="Fan B."/>
            <person name="Jiang Y."/>
            <person name="Adhikari A."/>
            <person name="Zheng C.-J."/>
            <person name="Schuster L."/>
            <person name="Cowan T.M."/>
            <person name="Smanski M.J."/>
            <person name="Chevrette M.G."/>
            <person name="De Carvalho L.P.S."/>
            <person name="Shen B."/>
        </authorList>
    </citation>
    <scope>NUCLEOTIDE SEQUENCE [LARGE SCALE GENOMIC DNA]</scope>
    <source>
        <strain evidence="2 3">NPDC053399</strain>
    </source>
</reference>
<organism evidence="2 3">
    <name type="scientific">Streptomyces fildesensis</name>
    <dbReference type="NCBI Taxonomy" id="375757"/>
    <lineage>
        <taxon>Bacteria</taxon>
        <taxon>Bacillati</taxon>
        <taxon>Actinomycetota</taxon>
        <taxon>Actinomycetes</taxon>
        <taxon>Kitasatosporales</taxon>
        <taxon>Streptomycetaceae</taxon>
        <taxon>Streptomyces</taxon>
    </lineage>
</organism>
<accession>A0ABW8C352</accession>
<evidence type="ECO:0008006" key="4">
    <source>
        <dbReference type="Google" id="ProtNLM"/>
    </source>
</evidence>
<feature type="signal peptide" evidence="1">
    <location>
        <begin position="1"/>
        <end position="25"/>
    </location>
</feature>
<keyword evidence="1" id="KW-0732">Signal</keyword>
<gene>
    <name evidence="2" type="ORF">ACIGXA_10015</name>
</gene>
<dbReference type="EMBL" id="JBITYG010000002">
    <property type="protein sequence ID" value="MFI9100852.1"/>
    <property type="molecule type" value="Genomic_DNA"/>
</dbReference>
<feature type="chain" id="PRO_5045931092" description="Secreted protein" evidence="1">
    <location>
        <begin position="26"/>
        <end position="226"/>
    </location>
</feature>
<dbReference type="RefSeq" id="WP_399646541.1">
    <property type="nucleotide sequence ID" value="NZ_JBITYG010000002.1"/>
</dbReference>
<sequence length="226" mass="23926">MRNKFVVVIATTVGLLSLLGGTSTAAPAPDAGSHGRGAACTDVRIPGELPVPPVGMSAQQDVTIGADCLPHLSAVRFVPTSTQAKQPAQATTKARTAAATGTRQVSSWSEMYDCCKILMTGLYTTSTWNTVGNQVADAVTTTRTANNREPWDAGWSLETSGKTEDGPRVTAHAEFSYRGIFDATGLWYANTHDTSVLLKADGTASCEFDIKLRHTFVGWNSVRGCA</sequence>
<protein>
    <recommendedName>
        <fullName evidence="4">Secreted protein</fullName>
    </recommendedName>
</protein>
<evidence type="ECO:0000256" key="1">
    <source>
        <dbReference type="SAM" id="SignalP"/>
    </source>
</evidence>